<dbReference type="SUPFAM" id="SSF102114">
    <property type="entry name" value="Radical SAM enzymes"/>
    <property type="match status" value="1"/>
</dbReference>
<dbReference type="InterPro" id="IPR013785">
    <property type="entry name" value="Aldolase_TIM"/>
</dbReference>
<dbReference type="SFLD" id="SFLDG01067">
    <property type="entry name" value="SPASM/twitch_domain_containing"/>
    <property type="match status" value="1"/>
</dbReference>
<evidence type="ECO:0000256" key="2">
    <source>
        <dbReference type="ARBA" id="ARBA00022485"/>
    </source>
</evidence>
<organism evidence="9">
    <name type="scientific">Candidatus Caldatribacterium saccharofermentans</name>
    <dbReference type="NCBI Taxonomy" id="1454753"/>
    <lineage>
        <taxon>Bacteria</taxon>
        <taxon>Pseudomonadati</taxon>
        <taxon>Atribacterota</taxon>
        <taxon>Atribacteria</taxon>
        <taxon>Atribacterales</taxon>
        <taxon>Candidatus Caldatribacteriaceae</taxon>
        <taxon>Candidatus Caldatribacterium</taxon>
    </lineage>
</organism>
<dbReference type="InterPro" id="IPR006638">
    <property type="entry name" value="Elp3/MiaA/NifB-like_rSAM"/>
</dbReference>
<feature type="region of interest" description="Disordered" evidence="7">
    <location>
        <begin position="252"/>
        <end position="272"/>
    </location>
</feature>
<dbReference type="SMART" id="SM00729">
    <property type="entry name" value="Elp3"/>
    <property type="match status" value="1"/>
</dbReference>
<dbReference type="Gene3D" id="3.20.20.70">
    <property type="entry name" value="Aldolase class I"/>
    <property type="match status" value="1"/>
</dbReference>
<evidence type="ECO:0000256" key="3">
    <source>
        <dbReference type="ARBA" id="ARBA00022691"/>
    </source>
</evidence>
<accession>A0A7V4TXQ2</accession>
<dbReference type="PROSITE" id="PS51918">
    <property type="entry name" value="RADICAL_SAM"/>
    <property type="match status" value="1"/>
</dbReference>
<evidence type="ECO:0000256" key="6">
    <source>
        <dbReference type="ARBA" id="ARBA00023014"/>
    </source>
</evidence>
<protein>
    <submittedName>
        <fullName evidence="9">Radical SAM protein</fullName>
    </submittedName>
</protein>
<dbReference type="InterPro" id="IPR040084">
    <property type="entry name" value="GTPase_Obg"/>
</dbReference>
<evidence type="ECO:0000256" key="5">
    <source>
        <dbReference type="ARBA" id="ARBA00023004"/>
    </source>
</evidence>
<dbReference type="GO" id="GO:0051539">
    <property type="term" value="F:4 iron, 4 sulfur cluster binding"/>
    <property type="evidence" value="ECO:0007669"/>
    <property type="project" value="UniProtKB-KW"/>
</dbReference>
<dbReference type="Pfam" id="PF04055">
    <property type="entry name" value="Radical_SAM"/>
    <property type="match status" value="1"/>
</dbReference>
<proteinExistence type="predicted"/>
<dbReference type="PANTHER" id="PTHR43787:SF11">
    <property type="entry name" value="UPF0026 PROTEIN SLR1464"/>
    <property type="match status" value="1"/>
</dbReference>
<evidence type="ECO:0000256" key="7">
    <source>
        <dbReference type="SAM" id="MobiDB-lite"/>
    </source>
</evidence>
<keyword evidence="2" id="KW-0004">4Fe-4S</keyword>
<reference evidence="9" key="1">
    <citation type="journal article" date="2020" name="mSystems">
        <title>Genome- and Community-Level Interaction Insights into Carbon Utilization and Element Cycling Functions of Hydrothermarchaeota in Hydrothermal Sediment.</title>
        <authorList>
            <person name="Zhou Z."/>
            <person name="Liu Y."/>
            <person name="Xu W."/>
            <person name="Pan J."/>
            <person name="Luo Z.H."/>
            <person name="Li M."/>
        </authorList>
    </citation>
    <scope>NUCLEOTIDE SEQUENCE [LARGE SCALE GENOMIC DNA]</scope>
    <source>
        <strain evidence="9">SpSt-82</strain>
    </source>
</reference>
<evidence type="ECO:0000256" key="4">
    <source>
        <dbReference type="ARBA" id="ARBA00022723"/>
    </source>
</evidence>
<sequence>MRKQCVFGPILSRRLGSSLGVNLVPYKTCNLDCVYCECGATLNLSIERREYLPTMAVIDALQEAALRLRGYPPFCVTFAGWGEPTLHAQFGRIAEAARRIFPKEHLVLITNGTLFARFRELLEEIQVFDLIIPSLDAGTEAVFQRINRPHPSLSFAEHLESLALLRQRFAKDIWLEVFIVEGLNDAPEELLALRTHLAHLRPNRIHLNTLDRRPTCTWVQAPSRERLEAIAHFLGGEVIPSFHVARISPQATGHELSGEQQCAPRECHSTPR</sequence>
<comment type="cofactor">
    <cofactor evidence="1">
        <name>[4Fe-4S] cluster</name>
        <dbReference type="ChEBI" id="CHEBI:49883"/>
    </cofactor>
</comment>
<dbReference type="InterPro" id="IPR007197">
    <property type="entry name" value="rSAM"/>
</dbReference>
<dbReference type="AlphaFoldDB" id="A0A7V4TXQ2"/>
<gene>
    <name evidence="9" type="ORF">ENW11_05440</name>
</gene>
<name>A0A7V4TXQ2_9BACT</name>
<keyword evidence="5" id="KW-0408">Iron</keyword>
<dbReference type="GO" id="GO:0003824">
    <property type="term" value="F:catalytic activity"/>
    <property type="evidence" value="ECO:0007669"/>
    <property type="project" value="InterPro"/>
</dbReference>
<evidence type="ECO:0000259" key="8">
    <source>
        <dbReference type="PROSITE" id="PS51918"/>
    </source>
</evidence>
<dbReference type="SFLD" id="SFLDG01083">
    <property type="entry name" value="Uncharacterised_Radical_SAM_Su"/>
    <property type="match status" value="1"/>
</dbReference>
<dbReference type="PANTHER" id="PTHR43787">
    <property type="entry name" value="FEMO COFACTOR BIOSYNTHESIS PROTEIN NIFB-RELATED"/>
    <property type="match status" value="1"/>
</dbReference>
<comment type="caution">
    <text evidence="9">The sequence shown here is derived from an EMBL/GenBank/DDBJ whole genome shotgun (WGS) entry which is preliminary data.</text>
</comment>
<dbReference type="InterPro" id="IPR058240">
    <property type="entry name" value="rSAM_sf"/>
</dbReference>
<dbReference type="CDD" id="cd01335">
    <property type="entry name" value="Radical_SAM"/>
    <property type="match status" value="1"/>
</dbReference>
<keyword evidence="4" id="KW-0479">Metal-binding</keyword>
<keyword evidence="6" id="KW-0411">Iron-sulfur</keyword>
<dbReference type="SFLD" id="SFLDS00029">
    <property type="entry name" value="Radical_SAM"/>
    <property type="match status" value="1"/>
</dbReference>
<dbReference type="EMBL" id="DTIY01000035">
    <property type="protein sequence ID" value="HGY39233.1"/>
    <property type="molecule type" value="Genomic_DNA"/>
</dbReference>
<keyword evidence="3" id="KW-0949">S-adenosyl-L-methionine</keyword>
<feature type="domain" description="Radical SAM core" evidence="8">
    <location>
        <begin position="13"/>
        <end position="250"/>
    </location>
</feature>
<evidence type="ECO:0000313" key="9">
    <source>
        <dbReference type="EMBL" id="HGY39233.1"/>
    </source>
</evidence>
<dbReference type="GO" id="GO:0046872">
    <property type="term" value="F:metal ion binding"/>
    <property type="evidence" value="ECO:0007669"/>
    <property type="project" value="UniProtKB-KW"/>
</dbReference>
<evidence type="ECO:0000256" key="1">
    <source>
        <dbReference type="ARBA" id="ARBA00001966"/>
    </source>
</evidence>